<evidence type="ECO:0000256" key="4">
    <source>
        <dbReference type="SAM" id="MobiDB-lite"/>
    </source>
</evidence>
<sequence>MQEIVRETIKDPEDSPIKANLGSELESPLLNQPKFEGVDPEIESRPLKKEVKPLDSNMTNEPIGIQEATIKATSEIQHQICQHYLTQTVEPHSQLPCLTRPILPNQWPNKPPKLPYFIRPKPWLDGPSKHTEHYLRSSLKETRKLTYGEDEYEATKDGKVSPGSNRQKKESVGQIRVFSMPTNPNDRLCRFPNHKEWVVNASVNSQSKRYLIRDIKEVLTSYGMLLRFREDPFTHYLDLPQPLKIHGMGHVENYSFDGCCWETDWYRVSMVQEMGFQYKAIVLLIKEIDSKTAQLIKESEERQLSFCREEFTKIREEIKVGDTPTKKLTEEKSGISKQKYVKYDKDNDGLSILCDQVEKDHVDLHVEALGMEKSDTQAAVVANSKMEESDPQVDAAVKTDGVLPESDAQANAAANSDIQQSIDLDNYPSPTPIVVVPNPSSSVVAYNVPDPNVIYMDHDKKKARKRLSYNCGVFMLKYAELMPSGVKLPWMEEFSQKDIPAIRKTMAIDIFANGQIVDSP</sequence>
<proteinExistence type="inferred from homology"/>
<dbReference type="GO" id="GO:0006508">
    <property type="term" value="P:proteolysis"/>
    <property type="evidence" value="ECO:0007669"/>
    <property type="project" value="UniProtKB-KW"/>
</dbReference>
<protein>
    <recommendedName>
        <fullName evidence="5">Ubiquitin-like protease family profile domain-containing protein</fullName>
    </recommendedName>
</protein>
<feature type="compositionally biased region" description="Basic and acidic residues" evidence="4">
    <location>
        <begin position="150"/>
        <end position="159"/>
    </location>
</feature>
<keyword evidence="7" id="KW-1185">Reference proteome</keyword>
<dbReference type="EMBL" id="JANJYI010000009">
    <property type="protein sequence ID" value="KAK2634440.1"/>
    <property type="molecule type" value="Genomic_DNA"/>
</dbReference>
<evidence type="ECO:0000256" key="2">
    <source>
        <dbReference type="ARBA" id="ARBA00022670"/>
    </source>
</evidence>
<dbReference type="Gene3D" id="3.40.395.10">
    <property type="entry name" value="Adenoviral Proteinase, Chain A"/>
    <property type="match status" value="1"/>
</dbReference>
<comment type="caution">
    <text evidence="6">The sequence shown here is derived from an EMBL/GenBank/DDBJ whole genome shotgun (WGS) entry which is preliminary data.</text>
</comment>
<keyword evidence="3" id="KW-0378">Hydrolase</keyword>
<evidence type="ECO:0000259" key="5">
    <source>
        <dbReference type="Pfam" id="PF02902"/>
    </source>
</evidence>
<evidence type="ECO:0000313" key="7">
    <source>
        <dbReference type="Proteomes" id="UP001280121"/>
    </source>
</evidence>
<evidence type="ECO:0000256" key="3">
    <source>
        <dbReference type="ARBA" id="ARBA00022801"/>
    </source>
</evidence>
<keyword evidence="2" id="KW-0645">Protease</keyword>
<dbReference type="GO" id="GO:0008234">
    <property type="term" value="F:cysteine-type peptidase activity"/>
    <property type="evidence" value="ECO:0007669"/>
    <property type="project" value="InterPro"/>
</dbReference>
<organism evidence="6 7">
    <name type="scientific">Dipteronia dyeriana</name>
    <dbReference type="NCBI Taxonomy" id="168575"/>
    <lineage>
        <taxon>Eukaryota</taxon>
        <taxon>Viridiplantae</taxon>
        <taxon>Streptophyta</taxon>
        <taxon>Embryophyta</taxon>
        <taxon>Tracheophyta</taxon>
        <taxon>Spermatophyta</taxon>
        <taxon>Magnoliopsida</taxon>
        <taxon>eudicotyledons</taxon>
        <taxon>Gunneridae</taxon>
        <taxon>Pentapetalae</taxon>
        <taxon>rosids</taxon>
        <taxon>malvids</taxon>
        <taxon>Sapindales</taxon>
        <taxon>Sapindaceae</taxon>
        <taxon>Hippocastanoideae</taxon>
        <taxon>Acereae</taxon>
        <taxon>Dipteronia</taxon>
    </lineage>
</organism>
<dbReference type="Proteomes" id="UP001280121">
    <property type="component" value="Unassembled WGS sequence"/>
</dbReference>
<dbReference type="AlphaFoldDB" id="A0AAD9WLH7"/>
<gene>
    <name evidence="6" type="ORF">Ddye_029232</name>
</gene>
<dbReference type="SUPFAM" id="SSF54001">
    <property type="entry name" value="Cysteine proteinases"/>
    <property type="match status" value="1"/>
</dbReference>
<name>A0AAD9WLH7_9ROSI</name>
<dbReference type="InterPro" id="IPR038765">
    <property type="entry name" value="Papain-like_cys_pep_sf"/>
</dbReference>
<comment type="similarity">
    <text evidence="1">Belongs to the peptidase C48 family.</text>
</comment>
<dbReference type="InterPro" id="IPR003653">
    <property type="entry name" value="Peptidase_C48_C"/>
</dbReference>
<evidence type="ECO:0000256" key="1">
    <source>
        <dbReference type="ARBA" id="ARBA00005234"/>
    </source>
</evidence>
<evidence type="ECO:0000313" key="6">
    <source>
        <dbReference type="EMBL" id="KAK2634440.1"/>
    </source>
</evidence>
<dbReference type="Pfam" id="PF02902">
    <property type="entry name" value="Peptidase_C48"/>
    <property type="match status" value="1"/>
</dbReference>
<reference evidence="6" key="1">
    <citation type="journal article" date="2023" name="Plant J.">
        <title>Genome sequences and population genomics provide insights into the demographic history, inbreeding, and mutation load of two 'living fossil' tree species of Dipteronia.</title>
        <authorList>
            <person name="Feng Y."/>
            <person name="Comes H.P."/>
            <person name="Chen J."/>
            <person name="Zhu S."/>
            <person name="Lu R."/>
            <person name="Zhang X."/>
            <person name="Li P."/>
            <person name="Qiu J."/>
            <person name="Olsen K.M."/>
            <person name="Qiu Y."/>
        </authorList>
    </citation>
    <scope>NUCLEOTIDE SEQUENCE</scope>
    <source>
        <strain evidence="6">KIB01</strain>
    </source>
</reference>
<feature type="domain" description="Ubiquitin-like protease family profile" evidence="5">
    <location>
        <begin position="450"/>
        <end position="512"/>
    </location>
</feature>
<accession>A0AAD9WLH7</accession>
<feature type="region of interest" description="Disordered" evidence="4">
    <location>
        <begin position="150"/>
        <end position="172"/>
    </location>
</feature>